<sequence length="66" mass="7468">MSMEKEILELTDLISMVKNKQVTIYRIHKETGVGYSTLNGLVTGERALKNITIDVAQRLLKFKSSL</sequence>
<name>A0A2A3TVH3_LEVBR</name>
<organism evidence="1 2">
    <name type="scientific">Levilactobacillus brevis</name>
    <name type="common">Lactobacillus brevis</name>
    <dbReference type="NCBI Taxonomy" id="1580"/>
    <lineage>
        <taxon>Bacteria</taxon>
        <taxon>Bacillati</taxon>
        <taxon>Bacillota</taxon>
        <taxon>Bacilli</taxon>
        <taxon>Lactobacillales</taxon>
        <taxon>Lactobacillaceae</taxon>
        <taxon>Levilactobacillus</taxon>
    </lineage>
</organism>
<evidence type="ECO:0000313" key="1">
    <source>
        <dbReference type="EMBL" id="PBQ22679.1"/>
    </source>
</evidence>
<dbReference type="RefSeq" id="WP_041815086.1">
    <property type="nucleotide sequence ID" value="NZ_CAKMBG010000003.1"/>
</dbReference>
<gene>
    <name evidence="1" type="ORF">CNR29_01075</name>
</gene>
<proteinExistence type="predicted"/>
<accession>A0A2A3TVH3</accession>
<reference evidence="1 2" key="1">
    <citation type="submission" date="2017-09" db="EMBL/GenBank/DDBJ databases">
        <title>Genome sequence of Lactobacillus brevis D7.</title>
        <authorList>
            <person name="Kwon M.-S."/>
            <person name="Lim S.K."/>
            <person name="Choi H.-J."/>
        </authorList>
    </citation>
    <scope>NUCLEOTIDE SEQUENCE [LARGE SCALE GENOMIC DNA]</scope>
    <source>
        <strain evidence="1 2">D7</strain>
    </source>
</reference>
<comment type="caution">
    <text evidence="1">The sequence shown here is derived from an EMBL/GenBank/DDBJ whole genome shotgun (WGS) entry which is preliminary data.</text>
</comment>
<evidence type="ECO:0000313" key="2">
    <source>
        <dbReference type="Proteomes" id="UP000217918"/>
    </source>
</evidence>
<dbReference type="EMBL" id="NVYO01000001">
    <property type="protein sequence ID" value="PBQ22679.1"/>
    <property type="molecule type" value="Genomic_DNA"/>
</dbReference>
<dbReference type="AlphaFoldDB" id="A0A2A3TVH3"/>
<protein>
    <recommendedName>
        <fullName evidence="3">HTH cro/C1-type domain-containing protein</fullName>
    </recommendedName>
</protein>
<evidence type="ECO:0008006" key="3">
    <source>
        <dbReference type="Google" id="ProtNLM"/>
    </source>
</evidence>
<dbReference type="Proteomes" id="UP000217918">
    <property type="component" value="Unassembled WGS sequence"/>
</dbReference>